<evidence type="ECO:0000313" key="10">
    <source>
        <dbReference type="Proteomes" id="UP000008332"/>
    </source>
</evidence>
<dbReference type="OrthoDB" id="9770681at2"/>
<evidence type="ECO:0000256" key="1">
    <source>
        <dbReference type="ARBA" id="ARBA00001974"/>
    </source>
</evidence>
<keyword evidence="3" id="KW-0285">Flavoprotein</keyword>
<evidence type="ECO:0000313" key="9">
    <source>
        <dbReference type="EMBL" id="ABD71211.1"/>
    </source>
</evidence>
<name>Q21SP2_ALBFT</name>
<evidence type="ECO:0000259" key="8">
    <source>
        <dbReference type="Pfam" id="PF02771"/>
    </source>
</evidence>
<evidence type="ECO:0000256" key="5">
    <source>
        <dbReference type="ARBA" id="ARBA00023002"/>
    </source>
</evidence>
<evidence type="ECO:0000256" key="3">
    <source>
        <dbReference type="ARBA" id="ARBA00022630"/>
    </source>
</evidence>
<gene>
    <name evidence="9" type="ordered locus">Rfer_3506</name>
</gene>
<dbReference type="Gene3D" id="1.10.540.10">
    <property type="entry name" value="Acyl-CoA dehydrogenase/oxidase, N-terminal domain"/>
    <property type="match status" value="1"/>
</dbReference>
<dbReference type="FunFam" id="2.40.110.10:FF:000002">
    <property type="entry name" value="Acyl-CoA dehydrogenase fadE12"/>
    <property type="match status" value="1"/>
</dbReference>
<evidence type="ECO:0000259" key="7">
    <source>
        <dbReference type="Pfam" id="PF02770"/>
    </source>
</evidence>
<dbReference type="RefSeq" id="WP_011465774.1">
    <property type="nucleotide sequence ID" value="NC_007908.1"/>
</dbReference>
<dbReference type="Gene3D" id="1.20.140.10">
    <property type="entry name" value="Butyryl-CoA Dehydrogenase, subunit A, domain 3"/>
    <property type="match status" value="1"/>
</dbReference>
<dbReference type="EMBL" id="CP000267">
    <property type="protein sequence ID" value="ABD71211.1"/>
    <property type="molecule type" value="Genomic_DNA"/>
</dbReference>
<feature type="domain" description="Acyl-CoA dehydrogenase/oxidase C-terminal" evidence="6">
    <location>
        <begin position="232"/>
        <end position="386"/>
    </location>
</feature>
<accession>Q21SP2</accession>
<dbReference type="Gene3D" id="2.40.110.10">
    <property type="entry name" value="Butyryl-CoA Dehydrogenase, subunit A, domain 2"/>
    <property type="match status" value="1"/>
</dbReference>
<dbReference type="eggNOG" id="COG1960">
    <property type="taxonomic scope" value="Bacteria"/>
</dbReference>
<dbReference type="Pfam" id="PF02771">
    <property type="entry name" value="Acyl-CoA_dh_N"/>
    <property type="match status" value="1"/>
</dbReference>
<keyword evidence="5" id="KW-0560">Oxidoreductase</keyword>
<dbReference type="PROSITE" id="PS00072">
    <property type="entry name" value="ACYL_COA_DH_1"/>
    <property type="match status" value="1"/>
</dbReference>
<dbReference type="InterPro" id="IPR009100">
    <property type="entry name" value="AcylCoA_DH/oxidase_NM_dom_sf"/>
</dbReference>
<feature type="domain" description="Acyl-CoA dehydrogenase/oxidase N-terminal" evidence="8">
    <location>
        <begin position="9"/>
        <end position="121"/>
    </location>
</feature>
<dbReference type="GO" id="GO:0033539">
    <property type="term" value="P:fatty acid beta-oxidation using acyl-CoA dehydrogenase"/>
    <property type="evidence" value="ECO:0007669"/>
    <property type="project" value="TreeGrafter"/>
</dbReference>
<evidence type="ECO:0000259" key="6">
    <source>
        <dbReference type="Pfam" id="PF00441"/>
    </source>
</evidence>
<dbReference type="InterPro" id="IPR013786">
    <property type="entry name" value="AcylCoA_DH/ox_N"/>
</dbReference>
<dbReference type="SUPFAM" id="SSF47203">
    <property type="entry name" value="Acyl-CoA dehydrogenase C-terminal domain-like"/>
    <property type="match status" value="1"/>
</dbReference>
<dbReference type="STRING" id="338969.Rfer_3506"/>
<dbReference type="PANTHER" id="PTHR48083">
    <property type="entry name" value="MEDIUM-CHAIN SPECIFIC ACYL-COA DEHYDROGENASE, MITOCHONDRIAL-RELATED"/>
    <property type="match status" value="1"/>
</dbReference>
<organism evidence="9 10">
    <name type="scientific">Albidiferax ferrireducens (strain ATCC BAA-621 / DSM 15236 / T118)</name>
    <name type="common">Rhodoferax ferrireducens</name>
    <dbReference type="NCBI Taxonomy" id="338969"/>
    <lineage>
        <taxon>Bacteria</taxon>
        <taxon>Pseudomonadati</taxon>
        <taxon>Pseudomonadota</taxon>
        <taxon>Betaproteobacteria</taxon>
        <taxon>Burkholderiales</taxon>
        <taxon>Comamonadaceae</taxon>
        <taxon>Rhodoferax</taxon>
    </lineage>
</organism>
<dbReference type="SUPFAM" id="SSF56645">
    <property type="entry name" value="Acyl-CoA dehydrogenase NM domain-like"/>
    <property type="match status" value="1"/>
</dbReference>
<reference evidence="10" key="1">
    <citation type="submission" date="2006-02" db="EMBL/GenBank/DDBJ databases">
        <title>Complete sequence of chromosome of Rhodoferax ferrireducens DSM 15236.</title>
        <authorList>
            <person name="Copeland A."/>
            <person name="Lucas S."/>
            <person name="Lapidus A."/>
            <person name="Barry K."/>
            <person name="Detter J.C."/>
            <person name="Glavina del Rio T."/>
            <person name="Hammon N."/>
            <person name="Israni S."/>
            <person name="Pitluck S."/>
            <person name="Brettin T."/>
            <person name="Bruce D."/>
            <person name="Han C."/>
            <person name="Tapia R."/>
            <person name="Gilna P."/>
            <person name="Kiss H."/>
            <person name="Schmutz J."/>
            <person name="Larimer F."/>
            <person name="Land M."/>
            <person name="Kyrpides N."/>
            <person name="Ivanova N."/>
            <person name="Richardson P."/>
        </authorList>
    </citation>
    <scope>NUCLEOTIDE SEQUENCE [LARGE SCALE GENOMIC DNA]</scope>
    <source>
        <strain evidence="10">ATCC BAA-621 / DSM 15236 / T118</strain>
    </source>
</reference>
<dbReference type="InterPro" id="IPR006091">
    <property type="entry name" value="Acyl-CoA_Oxase/DH_mid-dom"/>
</dbReference>
<dbReference type="Pfam" id="PF02770">
    <property type="entry name" value="Acyl-CoA_dh_M"/>
    <property type="match status" value="1"/>
</dbReference>
<dbReference type="GO" id="GO:0005737">
    <property type="term" value="C:cytoplasm"/>
    <property type="evidence" value="ECO:0007669"/>
    <property type="project" value="TreeGrafter"/>
</dbReference>
<dbReference type="InterPro" id="IPR009075">
    <property type="entry name" value="AcylCo_DH/oxidase_C"/>
</dbReference>
<sequence length="388" mass="42287">MPMPEILDEDVRLLEDAARRFALSEIAPHLNDWEEAGEFPRRLYRHAAELGWLALGYPEALGGTPSPWHLRNAMTVALARFGGSGGLMAGLFSHNIGLPPLIRHGSAALQLEVVPPVLRGEKIAALAITEPGGGTDVSALRTTARLEGDEYVVDGDKIFITSGMRADWFTVAVRTDLKDKGPGGISMLMVPGDAPGLSRSPLKKMGWLCSDTAQLRFDGVRVPAHYLVGEEGAGFKMILTNFNGERLSMAAMALGFSECCYDEALAWARQRKTFGMALVDHQVIRHKLMDMKMRIESTRAWLNAVSARADSGDKAAKGAEWVAQVCLLKNHATQTMQFCADQGVQILGGMGFMRGVACERIYREVKVMMIGGGTEEIMKELASRQLGL</sequence>
<dbReference type="AlphaFoldDB" id="Q21SP2"/>
<dbReference type="Proteomes" id="UP000008332">
    <property type="component" value="Chromosome"/>
</dbReference>
<dbReference type="Pfam" id="PF00441">
    <property type="entry name" value="Acyl-CoA_dh_1"/>
    <property type="match status" value="1"/>
</dbReference>
<dbReference type="InterPro" id="IPR050741">
    <property type="entry name" value="Acyl-CoA_dehydrogenase"/>
</dbReference>
<evidence type="ECO:0000256" key="4">
    <source>
        <dbReference type="ARBA" id="ARBA00022827"/>
    </source>
</evidence>
<dbReference type="InterPro" id="IPR037069">
    <property type="entry name" value="AcylCoA_DH/ox_N_sf"/>
</dbReference>
<protein>
    <submittedName>
        <fullName evidence="9">Acyl-CoA dehydrogenase-like</fullName>
    </submittedName>
</protein>
<comment type="similarity">
    <text evidence="2">Belongs to the acyl-CoA dehydrogenase family.</text>
</comment>
<keyword evidence="4" id="KW-0274">FAD</keyword>
<proteinExistence type="inferred from homology"/>
<dbReference type="InterPro" id="IPR006089">
    <property type="entry name" value="Acyl-CoA_DH_CS"/>
</dbReference>
<feature type="domain" description="Acyl-CoA oxidase/dehydrogenase middle" evidence="7">
    <location>
        <begin position="125"/>
        <end position="220"/>
    </location>
</feature>
<dbReference type="HOGENOM" id="CLU_018204_0_3_4"/>
<dbReference type="KEGG" id="rfr:Rfer_3506"/>
<dbReference type="GO" id="GO:0003995">
    <property type="term" value="F:acyl-CoA dehydrogenase activity"/>
    <property type="evidence" value="ECO:0007669"/>
    <property type="project" value="InterPro"/>
</dbReference>
<comment type="cofactor">
    <cofactor evidence="1">
        <name>FAD</name>
        <dbReference type="ChEBI" id="CHEBI:57692"/>
    </cofactor>
</comment>
<dbReference type="InterPro" id="IPR036250">
    <property type="entry name" value="AcylCo_DH-like_C"/>
</dbReference>
<evidence type="ECO:0000256" key="2">
    <source>
        <dbReference type="ARBA" id="ARBA00009347"/>
    </source>
</evidence>
<dbReference type="InterPro" id="IPR046373">
    <property type="entry name" value="Acyl-CoA_Oxase/DH_mid-dom_sf"/>
</dbReference>
<keyword evidence="10" id="KW-1185">Reference proteome</keyword>
<dbReference type="GO" id="GO:0050660">
    <property type="term" value="F:flavin adenine dinucleotide binding"/>
    <property type="evidence" value="ECO:0007669"/>
    <property type="project" value="InterPro"/>
</dbReference>
<dbReference type="PANTHER" id="PTHR48083:SF28">
    <property type="entry name" value="ACYL-COA DEHYDROGENASE FAMILY PROTEIN (AFU_ORTHOLOGUE AFUA_6G10880)-RELATED"/>
    <property type="match status" value="1"/>
</dbReference>